<proteinExistence type="predicted"/>
<dbReference type="InterPro" id="IPR042099">
    <property type="entry name" value="ANL_N_sf"/>
</dbReference>
<dbReference type="EMBL" id="CP104205">
    <property type="protein sequence ID" value="UWX53911.1"/>
    <property type="molecule type" value="Genomic_DNA"/>
</dbReference>
<reference evidence="2" key="1">
    <citation type="submission" date="2022-09" db="EMBL/GenBank/DDBJ databases">
        <title>Maribacter litopenaei sp. nov., isolated from the intestinal tract of the Pacific White Shrimp, Litopenaeus vannamei.</title>
        <authorList>
            <person name="Kim S.Y."/>
            <person name="Hwang C.Y."/>
        </authorList>
    </citation>
    <scope>NUCLEOTIDE SEQUENCE</scope>
    <source>
        <strain evidence="2">HL-LV01</strain>
    </source>
</reference>
<keyword evidence="3" id="KW-1185">Reference proteome</keyword>
<dbReference type="Proteomes" id="UP001059209">
    <property type="component" value="Chromosome"/>
</dbReference>
<dbReference type="InterPro" id="IPR000873">
    <property type="entry name" value="AMP-dep_synth/lig_dom"/>
</dbReference>
<dbReference type="SUPFAM" id="SSF56801">
    <property type="entry name" value="Acetyl-CoA synthetase-like"/>
    <property type="match status" value="1"/>
</dbReference>
<dbReference type="Gene3D" id="3.40.50.12780">
    <property type="entry name" value="N-terminal domain of ligase-like"/>
    <property type="match status" value="1"/>
</dbReference>
<dbReference type="InterPro" id="IPR020845">
    <property type="entry name" value="AMP-binding_CS"/>
</dbReference>
<organism evidence="2 3">
    <name type="scientific">Maribacter litopenaei</name>
    <dbReference type="NCBI Taxonomy" id="2976127"/>
    <lineage>
        <taxon>Bacteria</taxon>
        <taxon>Pseudomonadati</taxon>
        <taxon>Bacteroidota</taxon>
        <taxon>Flavobacteriia</taxon>
        <taxon>Flavobacteriales</taxon>
        <taxon>Flavobacteriaceae</taxon>
        <taxon>Maribacter</taxon>
    </lineage>
</organism>
<evidence type="ECO:0000313" key="2">
    <source>
        <dbReference type="EMBL" id="UWX53911.1"/>
    </source>
</evidence>
<accession>A0ABY5Y7G3</accession>
<sequence>MEEMNYLEVPTIPIDIQKRVDENGVIYLKSNIPLESCPDRVTDSLRYWTQQTPDTVFLAQRGSDGEWLKMTYAEVWEKVQHLAQFLLECDVSEEKPIAILSGNGLEHGLLALAAMHVGIPYAPISPAYSLKSDKYEKLFHCISILTPGLIFVDDTSIFQGALEATAKHVPVLAVTNGSGSDLSFERALQTPVMDSVESRNQKVNAETIAKILFTSGSTGLPKGVINTHGNMNTNWQQITRTFPFFKDGGLKLMDWLPWNHTFGGNHNFGLTLYNGGTLYIDEGNPTPQGIAKTVKNLRDLAPTVYFNVPKGFEELIPFLKKDAELRKLFFSRLKMFFYAGASMSQHVWNGLENPALETTGKKILISSGLGMTEASPSAMFNTEIRKYFGSAGRSSPRIGGKVIARRG</sequence>
<feature type="domain" description="AMP-dependent synthetase/ligase" evidence="1">
    <location>
        <begin position="47"/>
        <end position="401"/>
    </location>
</feature>
<dbReference type="RefSeq" id="WP_260571464.1">
    <property type="nucleotide sequence ID" value="NZ_CP104205.1"/>
</dbReference>
<evidence type="ECO:0000259" key="1">
    <source>
        <dbReference type="Pfam" id="PF00501"/>
    </source>
</evidence>
<protein>
    <submittedName>
        <fullName evidence="2">AMP-binding protein</fullName>
    </submittedName>
</protein>
<evidence type="ECO:0000313" key="3">
    <source>
        <dbReference type="Proteomes" id="UP001059209"/>
    </source>
</evidence>
<gene>
    <name evidence="2" type="ORF">NYZ99_12370</name>
</gene>
<dbReference type="Pfam" id="PF00501">
    <property type="entry name" value="AMP-binding"/>
    <property type="match status" value="1"/>
</dbReference>
<dbReference type="PANTHER" id="PTHR24096">
    <property type="entry name" value="LONG-CHAIN-FATTY-ACID--COA LIGASE"/>
    <property type="match status" value="1"/>
</dbReference>
<dbReference type="PROSITE" id="PS00455">
    <property type="entry name" value="AMP_BINDING"/>
    <property type="match status" value="1"/>
</dbReference>
<dbReference type="PANTHER" id="PTHR24096:SF420">
    <property type="entry name" value="LONG-CHAIN-FATTY-ACID--COA LIGASE-RELATED"/>
    <property type="match status" value="1"/>
</dbReference>
<name>A0ABY5Y7G3_9FLAO</name>